<keyword evidence="1" id="KW-0472">Membrane</keyword>
<feature type="transmembrane region" description="Helical" evidence="1">
    <location>
        <begin position="239"/>
        <end position="257"/>
    </location>
</feature>
<feature type="transmembrane region" description="Helical" evidence="1">
    <location>
        <begin position="211"/>
        <end position="232"/>
    </location>
</feature>
<reference evidence="4" key="1">
    <citation type="journal article" date="2021" name="ISME J.">
        <title>Evolutionary origin and ecological implication of a unique nif island in free-living Bradyrhizobium lineages.</title>
        <authorList>
            <person name="Tao J."/>
        </authorList>
    </citation>
    <scope>NUCLEOTIDE SEQUENCE [LARGE SCALE GENOMIC DNA]</scope>
    <source>
        <strain evidence="4">SZCCT0434</strain>
    </source>
</reference>
<evidence type="ECO:0000313" key="3">
    <source>
        <dbReference type="EMBL" id="MBR0801882.1"/>
    </source>
</evidence>
<keyword evidence="3" id="KW-0012">Acyltransferase</keyword>
<feature type="transmembrane region" description="Helical" evidence="1">
    <location>
        <begin position="263"/>
        <end position="278"/>
    </location>
</feature>
<protein>
    <submittedName>
        <fullName evidence="3">Acyltransferase</fullName>
    </submittedName>
</protein>
<feature type="transmembrane region" description="Helical" evidence="1">
    <location>
        <begin position="152"/>
        <end position="173"/>
    </location>
</feature>
<dbReference type="InterPro" id="IPR002656">
    <property type="entry name" value="Acyl_transf_3_dom"/>
</dbReference>
<evidence type="ECO:0000259" key="2">
    <source>
        <dbReference type="Pfam" id="PF01757"/>
    </source>
</evidence>
<sequence length="367" mass="40155">MFARTEPAFQRTDVFPQRVHGFDALRAFSVMLVIASHTEILGKVSSASPFLARVISVFNADFGVKTFFVLSGFLITSLLMAEHRTTGRIDVVAFMVRRASRILPLYFLILALAVILILLHVARPGWTAALYSLFYVYNYLPHASEVNYLNHLWSLAVEEQFYIFWPLLFGFAFARGRPAVNTIAAILIGLCCLRVGLGYGDELARYSATIWTIPAILPIMVGALVAINIAALKPLLGKLVGLSAAIAAICSPLVLAAGAQTDLLAASGISGVVAWIYLNQGNALVRRMDYGLIGYLGTISYGLYMWQGFLTGNGPYRDANWPPNILIGAALTFPVAALSFKYFEQPIRSLARKHSREQQAAQMGLSA</sequence>
<proteinExistence type="predicted"/>
<keyword evidence="1" id="KW-0812">Transmembrane</keyword>
<evidence type="ECO:0000256" key="1">
    <source>
        <dbReference type="SAM" id="Phobius"/>
    </source>
</evidence>
<name>A0ABS5FYM3_9BRAD</name>
<feature type="transmembrane region" description="Helical" evidence="1">
    <location>
        <begin position="102"/>
        <end position="122"/>
    </location>
</feature>
<feature type="transmembrane region" description="Helical" evidence="1">
    <location>
        <begin position="180"/>
        <end position="199"/>
    </location>
</feature>
<dbReference type="Proteomes" id="UP001315278">
    <property type="component" value="Unassembled WGS sequence"/>
</dbReference>
<feature type="domain" description="Acyltransferase 3" evidence="2">
    <location>
        <begin position="20"/>
        <end position="338"/>
    </location>
</feature>
<dbReference type="RefSeq" id="WP_212495762.1">
    <property type="nucleotide sequence ID" value="NZ_JAFCJH010000126.1"/>
</dbReference>
<keyword evidence="3" id="KW-0808">Transferase</keyword>
<dbReference type="InterPro" id="IPR050879">
    <property type="entry name" value="Acyltransferase_3"/>
</dbReference>
<keyword evidence="4" id="KW-1185">Reference proteome</keyword>
<feature type="transmembrane region" description="Helical" evidence="1">
    <location>
        <begin position="321"/>
        <end position="343"/>
    </location>
</feature>
<accession>A0ABS5FYM3</accession>
<evidence type="ECO:0000313" key="4">
    <source>
        <dbReference type="Proteomes" id="UP001315278"/>
    </source>
</evidence>
<dbReference type="PANTHER" id="PTHR23028">
    <property type="entry name" value="ACETYLTRANSFERASE"/>
    <property type="match status" value="1"/>
</dbReference>
<comment type="caution">
    <text evidence="3">The sequence shown here is derived from an EMBL/GenBank/DDBJ whole genome shotgun (WGS) entry which is preliminary data.</text>
</comment>
<feature type="transmembrane region" description="Helical" evidence="1">
    <location>
        <begin position="62"/>
        <end position="81"/>
    </location>
</feature>
<dbReference type="Pfam" id="PF01757">
    <property type="entry name" value="Acyl_transf_3"/>
    <property type="match status" value="1"/>
</dbReference>
<gene>
    <name evidence="3" type="ORF">JQ615_41885</name>
</gene>
<dbReference type="PANTHER" id="PTHR23028:SF53">
    <property type="entry name" value="ACYL_TRANSF_3 DOMAIN-CONTAINING PROTEIN"/>
    <property type="match status" value="1"/>
</dbReference>
<feature type="transmembrane region" description="Helical" evidence="1">
    <location>
        <begin position="290"/>
        <end position="309"/>
    </location>
</feature>
<dbReference type="GO" id="GO:0016746">
    <property type="term" value="F:acyltransferase activity"/>
    <property type="evidence" value="ECO:0007669"/>
    <property type="project" value="UniProtKB-KW"/>
</dbReference>
<dbReference type="EMBL" id="JAFCJH010000126">
    <property type="protein sequence ID" value="MBR0801882.1"/>
    <property type="molecule type" value="Genomic_DNA"/>
</dbReference>
<organism evidence="3 4">
    <name type="scientific">Bradyrhizobium jicamae</name>
    <dbReference type="NCBI Taxonomy" id="280332"/>
    <lineage>
        <taxon>Bacteria</taxon>
        <taxon>Pseudomonadati</taxon>
        <taxon>Pseudomonadota</taxon>
        <taxon>Alphaproteobacteria</taxon>
        <taxon>Hyphomicrobiales</taxon>
        <taxon>Nitrobacteraceae</taxon>
        <taxon>Bradyrhizobium</taxon>
    </lineage>
</organism>
<keyword evidence="1" id="KW-1133">Transmembrane helix</keyword>